<dbReference type="GeneID" id="63828667"/>
<gene>
    <name evidence="2" type="ORF">LAESUDRAFT_750972</name>
</gene>
<dbReference type="InterPro" id="IPR003615">
    <property type="entry name" value="HNH_nuc"/>
</dbReference>
<sequence length="335" mass="38203">MDNDLKVQGKLMVWLEIFAPSAKENSKAIHADNEPNSSSCIRCLKIPKAHITKFCRKPYKWIRFVTGCIAGSTGMLYWKDGEEVDYDADLTPGDTNVCFVIDPAERERAFPLDPDLANAHVTTGATSTRRADFRDKLRERDGATCVVTRMPAELCEASHLISHNKGDEYIDVLTRNRGRDPDNADHIDDIDDCRNGLYLYMSLHRQLGSRGIGFLVTPNLAMSSNDMNPEWDADQPKCIFHDFRGTLDPSPAFALPVYRLSHPHNQPIRVPVGRNDWPPRVLFDAVYTSVIMKYFFHKEFVEFVNAHWKDRYTQNEAIHTRSDRDKANEDAASKK</sequence>
<feature type="domain" description="HNH nuclease" evidence="1">
    <location>
        <begin position="145"/>
        <end position="214"/>
    </location>
</feature>
<reference evidence="2 3" key="1">
    <citation type="journal article" date="2016" name="Mol. Biol. Evol.">
        <title>Comparative Genomics of Early-Diverging Mushroom-Forming Fungi Provides Insights into the Origins of Lignocellulose Decay Capabilities.</title>
        <authorList>
            <person name="Nagy L.G."/>
            <person name="Riley R."/>
            <person name="Tritt A."/>
            <person name="Adam C."/>
            <person name="Daum C."/>
            <person name="Floudas D."/>
            <person name="Sun H."/>
            <person name="Yadav J.S."/>
            <person name="Pangilinan J."/>
            <person name="Larsson K.H."/>
            <person name="Matsuura K."/>
            <person name="Barry K."/>
            <person name="Labutti K."/>
            <person name="Kuo R."/>
            <person name="Ohm R.A."/>
            <person name="Bhattacharya S.S."/>
            <person name="Shirouzu T."/>
            <person name="Yoshinaga Y."/>
            <person name="Martin F.M."/>
            <person name="Grigoriev I.V."/>
            <person name="Hibbett D.S."/>
        </authorList>
    </citation>
    <scope>NUCLEOTIDE SEQUENCE [LARGE SCALE GENOMIC DNA]</scope>
    <source>
        <strain evidence="2 3">93-53</strain>
    </source>
</reference>
<accession>A0A165DGF3</accession>
<protein>
    <recommendedName>
        <fullName evidence="1">HNH nuclease domain-containing protein</fullName>
    </recommendedName>
</protein>
<dbReference type="Pfam" id="PF13391">
    <property type="entry name" value="HNH_2"/>
    <property type="match status" value="1"/>
</dbReference>
<evidence type="ECO:0000313" key="3">
    <source>
        <dbReference type="Proteomes" id="UP000076871"/>
    </source>
</evidence>
<dbReference type="RefSeq" id="XP_040762572.1">
    <property type="nucleotide sequence ID" value="XM_040911639.1"/>
</dbReference>
<name>A0A165DGF3_9APHY</name>
<dbReference type="InParanoid" id="A0A165DGF3"/>
<evidence type="ECO:0000313" key="2">
    <source>
        <dbReference type="EMBL" id="KZT04832.1"/>
    </source>
</evidence>
<organism evidence="2 3">
    <name type="scientific">Laetiporus sulphureus 93-53</name>
    <dbReference type="NCBI Taxonomy" id="1314785"/>
    <lineage>
        <taxon>Eukaryota</taxon>
        <taxon>Fungi</taxon>
        <taxon>Dikarya</taxon>
        <taxon>Basidiomycota</taxon>
        <taxon>Agaricomycotina</taxon>
        <taxon>Agaricomycetes</taxon>
        <taxon>Polyporales</taxon>
        <taxon>Laetiporus</taxon>
    </lineage>
</organism>
<dbReference type="Proteomes" id="UP000076871">
    <property type="component" value="Unassembled WGS sequence"/>
</dbReference>
<dbReference type="AlphaFoldDB" id="A0A165DGF3"/>
<dbReference type="OrthoDB" id="2803682at2759"/>
<evidence type="ECO:0000259" key="1">
    <source>
        <dbReference type="Pfam" id="PF13391"/>
    </source>
</evidence>
<keyword evidence="3" id="KW-1185">Reference proteome</keyword>
<dbReference type="EMBL" id="KV427634">
    <property type="protein sequence ID" value="KZT04832.1"/>
    <property type="molecule type" value="Genomic_DNA"/>
</dbReference>
<proteinExistence type="predicted"/>